<protein>
    <submittedName>
        <fullName evidence="3">Uncharacterized protein</fullName>
    </submittedName>
</protein>
<feature type="compositionally biased region" description="Acidic residues" evidence="2">
    <location>
        <begin position="365"/>
        <end position="380"/>
    </location>
</feature>
<evidence type="ECO:0000256" key="1">
    <source>
        <dbReference type="ARBA" id="ARBA00010098"/>
    </source>
</evidence>
<feature type="region of interest" description="Disordered" evidence="2">
    <location>
        <begin position="1"/>
        <end position="74"/>
    </location>
</feature>
<dbReference type="Proteomes" id="UP001197093">
    <property type="component" value="Unassembled WGS sequence"/>
</dbReference>
<dbReference type="EMBL" id="JAHCVI010000001">
    <property type="protein sequence ID" value="KAG7293049.1"/>
    <property type="molecule type" value="Genomic_DNA"/>
</dbReference>
<comment type="similarity">
    <text evidence="1">Belongs to the RRN3 family.</text>
</comment>
<dbReference type="GO" id="GO:0001042">
    <property type="term" value="F:RNA polymerase I core binding"/>
    <property type="evidence" value="ECO:0007669"/>
    <property type="project" value="TreeGrafter"/>
</dbReference>
<dbReference type="GO" id="GO:0005634">
    <property type="term" value="C:nucleus"/>
    <property type="evidence" value="ECO:0007669"/>
    <property type="project" value="TreeGrafter"/>
</dbReference>
<keyword evidence="4" id="KW-1185">Reference proteome</keyword>
<sequence length="536" mass="60152">MTTPSTTLRSSAPSTVTTATTTSTLPSSTSSPIKPILRKPTTSILGTRARLSVDSDSDSPSAPPAKRQKKTVVFNEELNTVKEISGKSLEEAKREVRQALEGHGRGDDEDYDALKEIFFSSAPLKKKNKKQAGRRRGLGGEEDDDDDEDDEEDEEEEDEEEDGDGTDAPKPQDLIVYVVALTGYVPLLGRSCSGLLRSVLKCAWLERDEGFARAYIQLLAALASVQGSFFTQVLTMIVDKFTETRYASSVAGFEPVDPETKKQWLHVGLKYLLELFPAGQHIILNLVAAKFPYTEASKAAHMEYIDHLLRLKAARPELERDIMELILSRLVKLDVEMTLDLENDDDETTRAVLRQLEAEDAKHEDDDDDSDADSVLSDEDDLNEQAKRVLTIKSKLETMDAILDLLFSIYNPVFEDPDSPEAVEAFQDMLSDFSNVILPHLKSRHTQYLLFKFAMKSNHLMEMFIGTLFNLAFESNRPPVVKQAAVAYLASFTARGARVQSEQVQMITKTFLDYIDHYRATHTNCRGPDVRRYSQY</sequence>
<reference evidence="3" key="1">
    <citation type="submission" date="2023-02" db="EMBL/GenBank/DDBJ databases">
        <authorList>
            <person name="Palmer J.M."/>
        </authorList>
    </citation>
    <scope>NUCLEOTIDE SEQUENCE</scope>
    <source>
        <strain evidence="3">FW57</strain>
    </source>
</reference>
<dbReference type="GO" id="GO:0001181">
    <property type="term" value="F:RNA polymerase I general transcription initiation factor activity"/>
    <property type="evidence" value="ECO:0007669"/>
    <property type="project" value="InterPro"/>
</dbReference>
<proteinExistence type="inferred from homology"/>
<evidence type="ECO:0000313" key="4">
    <source>
        <dbReference type="Proteomes" id="UP001197093"/>
    </source>
</evidence>
<dbReference type="PANTHER" id="PTHR12790:SF0">
    <property type="entry name" value="RNA POLYMERASE I-SPECIFIC TRANSCRIPTION INITIATION FACTOR RRN3-RELATED"/>
    <property type="match status" value="1"/>
</dbReference>
<gene>
    <name evidence="3" type="ORF">NEMBOFW57_003095</name>
</gene>
<dbReference type="SUPFAM" id="SSF48371">
    <property type="entry name" value="ARM repeat"/>
    <property type="match status" value="1"/>
</dbReference>
<evidence type="ECO:0000313" key="3">
    <source>
        <dbReference type="EMBL" id="KAG7293049.1"/>
    </source>
</evidence>
<dbReference type="GO" id="GO:0006361">
    <property type="term" value="P:transcription initiation at RNA polymerase I promoter"/>
    <property type="evidence" value="ECO:0007669"/>
    <property type="project" value="InterPro"/>
</dbReference>
<dbReference type="AlphaFoldDB" id="A0AAD4F5C0"/>
<dbReference type="PANTHER" id="PTHR12790">
    <property type="entry name" value="TRANSCRIPTION INITIATION FACTOR IA RRN3"/>
    <property type="match status" value="1"/>
</dbReference>
<dbReference type="InterPro" id="IPR016024">
    <property type="entry name" value="ARM-type_fold"/>
</dbReference>
<organism evidence="3 4">
    <name type="scientific">Staphylotrichum longicolle</name>
    <dbReference type="NCBI Taxonomy" id="669026"/>
    <lineage>
        <taxon>Eukaryota</taxon>
        <taxon>Fungi</taxon>
        <taxon>Dikarya</taxon>
        <taxon>Ascomycota</taxon>
        <taxon>Pezizomycotina</taxon>
        <taxon>Sordariomycetes</taxon>
        <taxon>Sordariomycetidae</taxon>
        <taxon>Sordariales</taxon>
        <taxon>Chaetomiaceae</taxon>
        <taxon>Staphylotrichum</taxon>
    </lineage>
</organism>
<feature type="region of interest" description="Disordered" evidence="2">
    <location>
        <begin position="357"/>
        <end position="380"/>
    </location>
</feature>
<feature type="region of interest" description="Disordered" evidence="2">
    <location>
        <begin position="129"/>
        <end position="170"/>
    </location>
</feature>
<feature type="compositionally biased region" description="Acidic residues" evidence="2">
    <location>
        <begin position="140"/>
        <end position="165"/>
    </location>
</feature>
<dbReference type="Pfam" id="PF05327">
    <property type="entry name" value="RRN3"/>
    <property type="match status" value="1"/>
</dbReference>
<name>A0AAD4F5C0_9PEZI</name>
<evidence type="ECO:0000256" key="2">
    <source>
        <dbReference type="SAM" id="MobiDB-lite"/>
    </source>
</evidence>
<feature type="compositionally biased region" description="Low complexity" evidence="2">
    <location>
        <begin position="10"/>
        <end position="32"/>
    </location>
</feature>
<comment type="caution">
    <text evidence="3">The sequence shown here is derived from an EMBL/GenBank/DDBJ whole genome shotgun (WGS) entry which is preliminary data.</text>
</comment>
<accession>A0AAD4F5C0</accession>
<dbReference type="InterPro" id="IPR007991">
    <property type="entry name" value="RNA_pol_I_trans_ini_fac_RRN3"/>
</dbReference>